<evidence type="ECO:0000259" key="3">
    <source>
        <dbReference type="PROSITE" id="PS51186"/>
    </source>
</evidence>
<dbReference type="InterPro" id="IPR016181">
    <property type="entry name" value="Acyl_CoA_acyltransferase"/>
</dbReference>
<evidence type="ECO:0000313" key="5">
    <source>
        <dbReference type="Proteomes" id="UP000033682"/>
    </source>
</evidence>
<dbReference type="Gene3D" id="3.40.630.30">
    <property type="match status" value="1"/>
</dbReference>
<dbReference type="CDD" id="cd04301">
    <property type="entry name" value="NAT_SF"/>
    <property type="match status" value="1"/>
</dbReference>
<dbReference type="PATRIC" id="fig|303541.3.peg.1442"/>
<evidence type="ECO:0000313" key="4">
    <source>
        <dbReference type="EMBL" id="KJY60328.1"/>
    </source>
</evidence>
<comment type="caution">
    <text evidence="4">The sequence shown here is derived from an EMBL/GenBank/DDBJ whole genome shotgun (WGS) entry which is preliminary data.</text>
</comment>
<name>A0A0F4LPS8_9LACO</name>
<sequence>MIRNAQITDSSAIQEINRTQLGYDCSLEQTTKHLQRILKDANHHYLLVYEDDVSHQVEGYLHAEIFEETYFEPLLDVLALAVAGSTQGKGIGTKLMSRLEELAQELDINEIRLSSGEERVAAHKFYEKLGYQCLKKQKRFVKKLSTK</sequence>
<dbReference type="RefSeq" id="WP_046307831.1">
    <property type="nucleotide sequence ID" value="NZ_KQ034000.1"/>
</dbReference>
<dbReference type="PANTHER" id="PTHR43877">
    <property type="entry name" value="AMINOALKYLPHOSPHONATE N-ACETYLTRANSFERASE-RELATED-RELATED"/>
    <property type="match status" value="1"/>
</dbReference>
<dbReference type="STRING" id="303541.JF72_12740"/>
<gene>
    <name evidence="4" type="ORF">JF72_12740</name>
</gene>
<proteinExistence type="predicted"/>
<evidence type="ECO:0000256" key="2">
    <source>
        <dbReference type="ARBA" id="ARBA00023315"/>
    </source>
</evidence>
<keyword evidence="2" id="KW-0012">Acyltransferase</keyword>
<dbReference type="HOGENOM" id="CLU_013985_34_4_9"/>
<organism evidence="4 5">
    <name type="scientific">Lactobacillus apis</name>
    <dbReference type="NCBI Taxonomy" id="303541"/>
    <lineage>
        <taxon>Bacteria</taxon>
        <taxon>Bacillati</taxon>
        <taxon>Bacillota</taxon>
        <taxon>Bacilli</taxon>
        <taxon>Lactobacillales</taxon>
        <taxon>Lactobacillaceae</taxon>
        <taxon>Lactobacillus</taxon>
    </lineage>
</organism>
<keyword evidence="5" id="KW-1185">Reference proteome</keyword>
<dbReference type="InterPro" id="IPR000182">
    <property type="entry name" value="GNAT_dom"/>
</dbReference>
<keyword evidence="1 4" id="KW-0808">Transferase</keyword>
<dbReference type="Pfam" id="PF00583">
    <property type="entry name" value="Acetyltransf_1"/>
    <property type="match status" value="1"/>
</dbReference>
<dbReference type="Proteomes" id="UP000033682">
    <property type="component" value="Unassembled WGS sequence"/>
</dbReference>
<dbReference type="AlphaFoldDB" id="A0A0F4LPS8"/>
<dbReference type="SUPFAM" id="SSF55729">
    <property type="entry name" value="Acyl-CoA N-acyltransferases (Nat)"/>
    <property type="match status" value="1"/>
</dbReference>
<reference evidence="4 5" key="1">
    <citation type="submission" date="2015-01" db="EMBL/GenBank/DDBJ databases">
        <title>Comparative genomics of the lactic acid bacteria isolated from the honey bee gut.</title>
        <authorList>
            <person name="Ellegaard K.M."/>
            <person name="Tamarit D."/>
            <person name="Javelind E."/>
            <person name="Olofsson T."/>
            <person name="Andersson S.G."/>
            <person name="Vasquez A."/>
        </authorList>
    </citation>
    <scope>NUCLEOTIDE SEQUENCE [LARGE SCALE GENOMIC DNA]</scope>
    <source>
        <strain evidence="4 5">Hma11</strain>
    </source>
</reference>
<protein>
    <submittedName>
        <fullName evidence="4">Histone acetyltransferase HPA2</fullName>
    </submittedName>
</protein>
<evidence type="ECO:0000256" key="1">
    <source>
        <dbReference type="ARBA" id="ARBA00022679"/>
    </source>
</evidence>
<dbReference type="EMBL" id="JXLG01000009">
    <property type="protein sequence ID" value="KJY60328.1"/>
    <property type="molecule type" value="Genomic_DNA"/>
</dbReference>
<dbReference type="PROSITE" id="PS51186">
    <property type="entry name" value="GNAT"/>
    <property type="match status" value="1"/>
</dbReference>
<feature type="domain" description="N-acetyltransferase" evidence="3">
    <location>
        <begin position="1"/>
        <end position="147"/>
    </location>
</feature>
<dbReference type="InterPro" id="IPR050832">
    <property type="entry name" value="Bact_Acetyltransf"/>
</dbReference>
<dbReference type="GO" id="GO:0016747">
    <property type="term" value="F:acyltransferase activity, transferring groups other than amino-acyl groups"/>
    <property type="evidence" value="ECO:0007669"/>
    <property type="project" value="InterPro"/>
</dbReference>
<accession>A0A0F4LPS8</accession>